<sequence>MYKWHVHSAIGRGRPVANDLSRVADGIAASLRQFSISASKCASDNSNGERPPLKITRSQRSAEAFKEASSLAPRSRGIDARSLAAQPPPSFTITRVDAGPALEYRGIGGRGGGISEFYRGRGERGGGTFMREGRGRGSGMGGRGGRGGRGALRARGRGRGRGGPVKKDRRPKQEDEEPEEPYNDEEKAYITGAECGWLTPYNPTTSAETLAQMGPPVISSARGINETLVYKMQVATGNTAGNYRHAGLHLGKLSRGNGLAMFESEEQKTVAQAFKRQKNKTVEGPFVQALGGKRKIGELDEKEKDLLTKTWVAGQYTAPMPAEKGDVLGQVDAFLRRNETYLPEDMRKLEAKLASLLPNIKPRPADTARAHA</sequence>
<protein>
    <submittedName>
        <fullName evidence="2">Uncharacterized protein</fullName>
    </submittedName>
</protein>
<dbReference type="AlphaFoldDB" id="A0A8H4W7F6"/>
<dbReference type="OrthoDB" id="5365739at2759"/>
<organism evidence="2 3">
    <name type="scientific">Cudoniella acicularis</name>
    <dbReference type="NCBI Taxonomy" id="354080"/>
    <lineage>
        <taxon>Eukaryota</taxon>
        <taxon>Fungi</taxon>
        <taxon>Dikarya</taxon>
        <taxon>Ascomycota</taxon>
        <taxon>Pezizomycotina</taxon>
        <taxon>Leotiomycetes</taxon>
        <taxon>Helotiales</taxon>
        <taxon>Tricladiaceae</taxon>
        <taxon>Cudoniella</taxon>
    </lineage>
</organism>
<feature type="region of interest" description="Disordered" evidence="1">
    <location>
        <begin position="40"/>
        <end position="59"/>
    </location>
</feature>
<evidence type="ECO:0000313" key="2">
    <source>
        <dbReference type="EMBL" id="KAF4636672.1"/>
    </source>
</evidence>
<feature type="region of interest" description="Disordered" evidence="1">
    <location>
        <begin position="68"/>
        <end position="94"/>
    </location>
</feature>
<evidence type="ECO:0000313" key="3">
    <source>
        <dbReference type="Proteomes" id="UP000566819"/>
    </source>
</evidence>
<accession>A0A8H4W7F6</accession>
<feature type="compositionally biased region" description="Gly residues" evidence="1">
    <location>
        <begin position="136"/>
        <end position="150"/>
    </location>
</feature>
<dbReference type="EMBL" id="JAAMPI010000054">
    <property type="protein sequence ID" value="KAF4636672.1"/>
    <property type="molecule type" value="Genomic_DNA"/>
</dbReference>
<keyword evidence="3" id="KW-1185">Reference proteome</keyword>
<reference evidence="2 3" key="1">
    <citation type="submission" date="2020-03" db="EMBL/GenBank/DDBJ databases">
        <title>Draft Genome Sequence of Cudoniella acicularis.</title>
        <authorList>
            <person name="Buettner E."/>
            <person name="Kellner H."/>
        </authorList>
    </citation>
    <scope>NUCLEOTIDE SEQUENCE [LARGE SCALE GENOMIC DNA]</scope>
    <source>
        <strain evidence="2 3">DSM 108380</strain>
    </source>
</reference>
<comment type="caution">
    <text evidence="2">The sequence shown here is derived from an EMBL/GenBank/DDBJ whole genome shotgun (WGS) entry which is preliminary data.</text>
</comment>
<gene>
    <name evidence="2" type="ORF">G7Y89_g1403</name>
</gene>
<evidence type="ECO:0000256" key="1">
    <source>
        <dbReference type="SAM" id="MobiDB-lite"/>
    </source>
</evidence>
<dbReference type="Proteomes" id="UP000566819">
    <property type="component" value="Unassembled WGS sequence"/>
</dbReference>
<feature type="compositionally biased region" description="Acidic residues" evidence="1">
    <location>
        <begin position="174"/>
        <end position="183"/>
    </location>
</feature>
<feature type="region of interest" description="Disordered" evidence="1">
    <location>
        <begin position="118"/>
        <end position="184"/>
    </location>
</feature>
<name>A0A8H4W7F6_9HELO</name>
<proteinExistence type="predicted"/>